<dbReference type="Proteomes" id="UP000321408">
    <property type="component" value="Chromosome"/>
</dbReference>
<sequence>MQIKQKKGFYYLIHTYRDDGVKNFEKYIGKTKPSLQDKEKFIYEYVNHRWLKEINELQTIYASKKNGLSDFLQKKNLRSFGIRFTHNTNKIEGSTLSKGDTRIILEDGIIPANSNANDVIETKAHMQTYEQMVSNQETLSYDLILKYHKQIFQLTKPNHAGSFRNGPVTISGSDYTPPPSRFEVDLLFRELMEWYFSKKKIFNPVFLAAIFHLRFVSIHPFEDGNGRITRLLTNYILYWEDFPLYDLDAKYRKAYYNALERSNMKENEMHFISWFFPRYITYIKKTMTSLGYSS</sequence>
<dbReference type="InterPro" id="IPR040198">
    <property type="entry name" value="Fido_containing"/>
</dbReference>
<evidence type="ECO:0000259" key="1">
    <source>
        <dbReference type="PROSITE" id="PS51459"/>
    </source>
</evidence>
<dbReference type="GeneID" id="41328626"/>
<dbReference type="RefSeq" id="WP_147661745.1">
    <property type="nucleotide sequence ID" value="NZ_CP042905.2"/>
</dbReference>
<gene>
    <name evidence="2" type="ORF">DSAG12_00622</name>
</gene>
<proteinExistence type="predicted"/>
<feature type="domain" description="Fido" evidence="1">
    <location>
        <begin position="139"/>
        <end position="277"/>
    </location>
</feature>
<organism evidence="2 3">
    <name type="scientific">Promethearchaeum syntrophicum</name>
    <dbReference type="NCBI Taxonomy" id="2594042"/>
    <lineage>
        <taxon>Archaea</taxon>
        <taxon>Promethearchaeati</taxon>
        <taxon>Promethearchaeota</taxon>
        <taxon>Promethearchaeia</taxon>
        <taxon>Promethearchaeales</taxon>
        <taxon>Promethearchaeaceae</taxon>
        <taxon>Promethearchaeum</taxon>
    </lineage>
</organism>
<dbReference type="Pfam" id="PF02661">
    <property type="entry name" value="Fic"/>
    <property type="match status" value="1"/>
</dbReference>
<dbReference type="EMBL" id="CP042905">
    <property type="protein sequence ID" value="QEE14805.1"/>
    <property type="molecule type" value="Genomic_DNA"/>
</dbReference>
<name>A0A5B9D726_9ARCH</name>
<dbReference type="Gene3D" id="1.10.3290.10">
    <property type="entry name" value="Fido-like domain"/>
    <property type="match status" value="1"/>
</dbReference>
<reference evidence="2 3" key="2">
    <citation type="journal article" date="2024" name="Int. J. Syst. Evol. Microbiol.">
        <title>Promethearchaeum syntrophicum gen. nov., sp. nov., an anaerobic, obligately syntrophic archaeon, the first isolate of the lineage 'Asgard' archaea, and proposal of the new archaeal phylum Promethearchaeota phyl. nov. and kingdom Promethearchaeati regn. nov.</title>
        <authorList>
            <person name="Imachi H."/>
            <person name="Nobu M.K."/>
            <person name="Kato S."/>
            <person name="Takaki Y."/>
            <person name="Miyazaki M."/>
            <person name="Miyata M."/>
            <person name="Ogawara M."/>
            <person name="Saito Y."/>
            <person name="Sakai S."/>
            <person name="Tahara Y.O."/>
            <person name="Takano Y."/>
            <person name="Tasumi E."/>
            <person name="Uematsu K."/>
            <person name="Yoshimura T."/>
            <person name="Itoh T."/>
            <person name="Ohkuma M."/>
            <person name="Takai K."/>
        </authorList>
    </citation>
    <scope>NUCLEOTIDE SEQUENCE [LARGE SCALE GENOMIC DNA]</scope>
    <source>
        <strain evidence="2 3">MK-D1</strain>
    </source>
</reference>
<protein>
    <submittedName>
        <fullName evidence="2">Fic family protein</fullName>
    </submittedName>
</protein>
<evidence type="ECO:0000313" key="2">
    <source>
        <dbReference type="EMBL" id="QEE14805.1"/>
    </source>
</evidence>
<evidence type="ECO:0000313" key="3">
    <source>
        <dbReference type="Proteomes" id="UP000321408"/>
    </source>
</evidence>
<dbReference type="SUPFAM" id="SSF140931">
    <property type="entry name" value="Fic-like"/>
    <property type="match status" value="1"/>
</dbReference>
<dbReference type="OrthoDB" id="350952at2157"/>
<dbReference type="AlphaFoldDB" id="A0A5B9D726"/>
<dbReference type="PANTHER" id="PTHR13504">
    <property type="entry name" value="FIDO DOMAIN-CONTAINING PROTEIN DDB_G0283145"/>
    <property type="match status" value="1"/>
</dbReference>
<keyword evidence="3" id="KW-1185">Reference proteome</keyword>
<dbReference type="KEGG" id="psyt:DSAG12_00622"/>
<dbReference type="PROSITE" id="PS51459">
    <property type="entry name" value="FIDO"/>
    <property type="match status" value="1"/>
</dbReference>
<reference evidence="2 3" key="1">
    <citation type="journal article" date="2020" name="Nature">
        <title>Isolation of an archaeon at the prokaryote-eukaryote interface.</title>
        <authorList>
            <person name="Imachi H."/>
            <person name="Nobu M.K."/>
            <person name="Nakahara N."/>
            <person name="Morono Y."/>
            <person name="Ogawara M."/>
            <person name="Takaki Y."/>
            <person name="Takano Y."/>
            <person name="Uematsu K."/>
            <person name="Ikuta T."/>
            <person name="Ito M."/>
            <person name="Matsui Y."/>
            <person name="Miyazaki M."/>
            <person name="Murata K."/>
            <person name="Saito Y."/>
            <person name="Sakai S."/>
            <person name="Song C."/>
            <person name="Tasumi E."/>
            <person name="Yamanaka Y."/>
            <person name="Yamaguchi T."/>
            <person name="Kamagata Y."/>
            <person name="Tamaki H."/>
            <person name="Takai K."/>
        </authorList>
    </citation>
    <scope>NUCLEOTIDE SEQUENCE [LARGE SCALE GENOMIC DNA]</scope>
    <source>
        <strain evidence="2 3">MK-D1</strain>
    </source>
</reference>
<dbReference type="InterPro" id="IPR003812">
    <property type="entry name" value="Fido"/>
</dbReference>
<dbReference type="PANTHER" id="PTHR13504:SF38">
    <property type="entry name" value="FIDO DOMAIN-CONTAINING PROTEIN"/>
    <property type="match status" value="1"/>
</dbReference>
<accession>A0A5B9D726</accession>
<dbReference type="InterPro" id="IPR036597">
    <property type="entry name" value="Fido-like_dom_sf"/>
</dbReference>